<keyword evidence="9" id="KW-1185">Reference proteome</keyword>
<comment type="caution">
    <text evidence="8">The sequence shown here is derived from an EMBL/GenBank/DDBJ whole genome shotgun (WGS) entry which is preliminary data.</text>
</comment>
<dbReference type="Pfam" id="PF25826">
    <property type="entry name" value="DUF7952"/>
    <property type="match status" value="1"/>
</dbReference>
<evidence type="ECO:0000313" key="9">
    <source>
        <dbReference type="Proteomes" id="UP000594638"/>
    </source>
</evidence>
<feature type="compositionally biased region" description="Polar residues" evidence="5">
    <location>
        <begin position="558"/>
        <end position="616"/>
    </location>
</feature>
<comment type="subcellular location">
    <subcellularLocation>
        <location evidence="1">Nucleus</location>
    </subcellularLocation>
</comment>
<proteinExistence type="predicted"/>
<evidence type="ECO:0000259" key="7">
    <source>
        <dbReference type="Pfam" id="PF25826"/>
    </source>
</evidence>
<sequence length="759" mass="84968">MGRKQVHPDSQVLRFTCRGLVHNMDDIFNESANSSPAIQSSKLYYIFGDPEMLPKVGVEYQADVPSLIPGSHHLQRETRKSYPQITLNIQYAKVHAALDNGKEIGGSINHQPMSAGDSMDIELVSAQGRKVNSQSEAWTTIERDSFLLGLYFFGKNLMVVRKFVETKDMGDMLAHYYGNFYKSSDYQRWSESRKLKSRRYVHGQWILAGWRQREFLSRLFCHVSEECQTRLTEVSTRFAEGKLLLEEYVFALRNVVGTNMLVEAIAIGRGEEDLTRTAIEPSKTNHSITLRAGVPSGKECSSLTSSEIVKFLRGDFWLSKARSGDLFWEAVWPRLLAGGWHSEQPRSLVYADPNYSLVYIIPGVKKFSRKLVRGSQYFDSICDVLKKVASEPRLLEFENEATEDSTKLKGDMLTLQTEQELENQKCRSYLQPSISTCNQDSMNFTVVDTSLFPESGRVNLGELRFLPPDPLSARMEPTHSSKENRISDPLEDATETRPCNDTADCETDNFNKQLPTAPDPITIAVENHHDRSSTPSSSWKSRTTVRFQFSRRLKNHKLNQPASIADEQNFTGGGNKNSTNDAENISMDANSNVQGSSGSKNSPVTEPYLNSSSNNTFSDILEESSERNVNTHFPGSELSTVKSHPEILIGLNSPQVLVDSLLLDEFDSSVDKSFLHSEGAQQSGMLVTHNAGIPVGKHPGRRQSTRNKPSAKGLEAIACGFIGAKQKRKSVEAISQNDCMSMPSRCVHGKNLKIEYSEI</sequence>
<evidence type="ECO:0000256" key="2">
    <source>
        <dbReference type="ARBA" id="ARBA00023015"/>
    </source>
</evidence>
<dbReference type="PANTHER" id="PTHR13859:SF11">
    <property type="entry name" value="GRUNGE, ISOFORM J"/>
    <property type="match status" value="1"/>
</dbReference>
<evidence type="ECO:0000256" key="3">
    <source>
        <dbReference type="ARBA" id="ARBA00023163"/>
    </source>
</evidence>
<evidence type="ECO:0000256" key="4">
    <source>
        <dbReference type="ARBA" id="ARBA00023242"/>
    </source>
</evidence>
<feature type="domain" description="DUF7650" evidence="6">
    <location>
        <begin position="306"/>
        <end position="392"/>
    </location>
</feature>
<dbReference type="PANTHER" id="PTHR13859">
    <property type="entry name" value="ATROPHIN-RELATED"/>
    <property type="match status" value="1"/>
</dbReference>
<reference evidence="8 9" key="1">
    <citation type="submission" date="2019-12" db="EMBL/GenBank/DDBJ databases">
        <authorList>
            <person name="Alioto T."/>
            <person name="Alioto T."/>
            <person name="Gomez Garrido J."/>
        </authorList>
    </citation>
    <scope>NUCLEOTIDE SEQUENCE [LARGE SCALE GENOMIC DNA]</scope>
</reference>
<feature type="compositionally biased region" description="Basic and acidic residues" evidence="5">
    <location>
        <begin position="476"/>
        <end position="488"/>
    </location>
</feature>
<evidence type="ECO:0000313" key="8">
    <source>
        <dbReference type="EMBL" id="CAA3009798.1"/>
    </source>
</evidence>
<dbReference type="InterPro" id="IPR057712">
    <property type="entry name" value="DUF7952"/>
</dbReference>
<evidence type="ECO:0000256" key="5">
    <source>
        <dbReference type="SAM" id="MobiDB-lite"/>
    </source>
</evidence>
<gene>
    <name evidence="8" type="ORF">OLEA9_A116736</name>
</gene>
<dbReference type="InterPro" id="IPR009057">
    <property type="entry name" value="Homeodomain-like_sf"/>
</dbReference>
<name>A0A8S0TUU6_OLEEU</name>
<feature type="region of interest" description="Disordered" evidence="5">
    <location>
        <begin position="468"/>
        <end position="517"/>
    </location>
</feature>
<dbReference type="AlphaFoldDB" id="A0A8S0TUU6"/>
<dbReference type="Pfam" id="PF24662">
    <property type="entry name" value="DUF7650"/>
    <property type="match status" value="1"/>
</dbReference>
<evidence type="ECO:0000256" key="1">
    <source>
        <dbReference type="ARBA" id="ARBA00004123"/>
    </source>
</evidence>
<keyword evidence="4" id="KW-0539">Nucleus</keyword>
<keyword evidence="2" id="KW-0805">Transcription regulation</keyword>
<dbReference type="EMBL" id="CACTIH010007326">
    <property type="protein sequence ID" value="CAA3009798.1"/>
    <property type="molecule type" value="Genomic_DNA"/>
</dbReference>
<protein>
    <submittedName>
        <fullName evidence="8">Uncharacterized protein LOC111375981 isoform X1</fullName>
    </submittedName>
</protein>
<feature type="region of interest" description="Disordered" evidence="5">
    <location>
        <begin position="551"/>
        <end position="616"/>
    </location>
</feature>
<evidence type="ECO:0000259" key="6">
    <source>
        <dbReference type="Pfam" id="PF24662"/>
    </source>
</evidence>
<dbReference type="Gramene" id="OE9A116736T3">
    <property type="protein sequence ID" value="OE9A116736C3"/>
    <property type="gene ID" value="OE9A116736"/>
</dbReference>
<keyword evidence="3" id="KW-0804">Transcription</keyword>
<organism evidence="8 9">
    <name type="scientific">Olea europaea subsp. europaea</name>
    <dbReference type="NCBI Taxonomy" id="158383"/>
    <lineage>
        <taxon>Eukaryota</taxon>
        <taxon>Viridiplantae</taxon>
        <taxon>Streptophyta</taxon>
        <taxon>Embryophyta</taxon>
        <taxon>Tracheophyta</taxon>
        <taxon>Spermatophyta</taxon>
        <taxon>Magnoliopsida</taxon>
        <taxon>eudicotyledons</taxon>
        <taxon>Gunneridae</taxon>
        <taxon>Pentapetalae</taxon>
        <taxon>asterids</taxon>
        <taxon>lamiids</taxon>
        <taxon>Lamiales</taxon>
        <taxon>Oleaceae</taxon>
        <taxon>Oleeae</taxon>
        <taxon>Olea</taxon>
    </lineage>
</organism>
<dbReference type="GO" id="GO:0005634">
    <property type="term" value="C:nucleus"/>
    <property type="evidence" value="ECO:0007669"/>
    <property type="project" value="UniProtKB-SubCell"/>
</dbReference>
<dbReference type="GO" id="GO:0003714">
    <property type="term" value="F:transcription corepressor activity"/>
    <property type="evidence" value="ECO:0007669"/>
    <property type="project" value="TreeGrafter"/>
</dbReference>
<feature type="domain" description="DUF7952" evidence="7">
    <location>
        <begin position="138"/>
        <end position="268"/>
    </location>
</feature>
<dbReference type="Proteomes" id="UP000594638">
    <property type="component" value="Unassembled WGS sequence"/>
</dbReference>
<dbReference type="InterPro" id="IPR056067">
    <property type="entry name" value="DUF7650"/>
</dbReference>
<accession>A0A8S0TUU6</accession>
<dbReference type="OrthoDB" id="1634742at2759"/>
<dbReference type="SUPFAM" id="SSF46689">
    <property type="entry name" value="Homeodomain-like"/>
    <property type="match status" value="1"/>
</dbReference>